<dbReference type="EMBL" id="CP094669">
    <property type="protein sequence ID" value="UOG73057.1"/>
    <property type="molecule type" value="Genomic_DNA"/>
</dbReference>
<dbReference type="CDD" id="cd04301">
    <property type="entry name" value="NAT_SF"/>
    <property type="match status" value="1"/>
</dbReference>
<dbReference type="InterPro" id="IPR016181">
    <property type="entry name" value="Acyl_CoA_acyltransferase"/>
</dbReference>
<dbReference type="PANTHER" id="PTHR13947">
    <property type="entry name" value="GNAT FAMILY N-ACETYLTRANSFERASE"/>
    <property type="match status" value="1"/>
</dbReference>
<evidence type="ECO:0000313" key="4">
    <source>
        <dbReference type="Proteomes" id="UP000831113"/>
    </source>
</evidence>
<keyword evidence="1" id="KW-0808">Transferase</keyword>
<dbReference type="Gene3D" id="3.40.630.30">
    <property type="match status" value="1"/>
</dbReference>
<proteinExistence type="predicted"/>
<dbReference type="Pfam" id="PF00583">
    <property type="entry name" value="Acetyltransf_1"/>
    <property type="match status" value="1"/>
</dbReference>
<dbReference type="PROSITE" id="PS51186">
    <property type="entry name" value="GNAT"/>
    <property type="match status" value="1"/>
</dbReference>
<evidence type="ECO:0000259" key="2">
    <source>
        <dbReference type="PROSITE" id="PS51186"/>
    </source>
</evidence>
<name>A0ABY4CSN6_9BACT</name>
<feature type="domain" description="N-acetyltransferase" evidence="2">
    <location>
        <begin position="2"/>
        <end position="170"/>
    </location>
</feature>
<dbReference type="InterPro" id="IPR000182">
    <property type="entry name" value="GNAT_dom"/>
</dbReference>
<dbReference type="RefSeq" id="WP_243794840.1">
    <property type="nucleotide sequence ID" value="NZ_CP094669.1"/>
</dbReference>
<reference evidence="3 4" key="1">
    <citation type="submission" date="2022-03" db="EMBL/GenBank/DDBJ databases">
        <title>Hymenobactersp. isolated from the air.</title>
        <authorList>
            <person name="Won M."/>
            <person name="Kwon S.-W."/>
        </authorList>
    </citation>
    <scope>NUCLEOTIDE SEQUENCE [LARGE SCALE GENOMIC DNA]</scope>
    <source>
        <strain evidence="3 4">KACC 21982</strain>
    </source>
</reference>
<accession>A0ABY4CSN6</accession>
<evidence type="ECO:0000313" key="3">
    <source>
        <dbReference type="EMBL" id="UOG73057.1"/>
    </source>
</evidence>
<gene>
    <name evidence="3" type="ORF">MTX78_13070</name>
</gene>
<dbReference type="SUPFAM" id="SSF55729">
    <property type="entry name" value="Acyl-CoA N-acyltransferases (Nat)"/>
    <property type="match status" value="1"/>
</dbReference>
<dbReference type="Proteomes" id="UP000831113">
    <property type="component" value="Chromosome"/>
</dbReference>
<dbReference type="PANTHER" id="PTHR13947:SF37">
    <property type="entry name" value="LD18367P"/>
    <property type="match status" value="1"/>
</dbReference>
<dbReference type="InterPro" id="IPR050769">
    <property type="entry name" value="NAT_camello-type"/>
</dbReference>
<sequence>MTTIRKVESGEAHLLASLREVLLDSIAGGASVGFLADTTPAEADAYWDSVFSSLGPGLALWVAEEEDGTVVGTIQLSLVLKTNGIHRAEVQKLQVLQVARGKGIASQLLATVEVFARQHNRSLLVLDTIADSPAAAMYHHLGWQKAGEIPRYAANPDGSLHATAYYYKEL</sequence>
<protein>
    <submittedName>
        <fullName evidence="3">GNAT family N-acetyltransferase</fullName>
    </submittedName>
</protein>
<keyword evidence="4" id="KW-1185">Reference proteome</keyword>
<evidence type="ECO:0000256" key="1">
    <source>
        <dbReference type="ARBA" id="ARBA00022679"/>
    </source>
</evidence>
<organism evidence="3 4">
    <name type="scientific">Hymenobacter tibetensis</name>
    <dbReference type="NCBI Taxonomy" id="497967"/>
    <lineage>
        <taxon>Bacteria</taxon>
        <taxon>Pseudomonadati</taxon>
        <taxon>Bacteroidota</taxon>
        <taxon>Cytophagia</taxon>
        <taxon>Cytophagales</taxon>
        <taxon>Hymenobacteraceae</taxon>
        <taxon>Hymenobacter</taxon>
    </lineage>
</organism>